<keyword evidence="7" id="KW-0175">Coiled coil</keyword>
<dbReference type="RefSeq" id="WP_055023424.1">
    <property type="nucleotide sequence ID" value="NZ_CP020472.1"/>
</dbReference>
<evidence type="ECO:0000256" key="7">
    <source>
        <dbReference type="SAM" id="Coils"/>
    </source>
</evidence>
<dbReference type="SUPFAM" id="SSF82689">
    <property type="entry name" value="Mechanosensitive channel protein MscS (YggB), C-terminal domain"/>
    <property type="match status" value="1"/>
</dbReference>
<dbReference type="SUPFAM" id="SSF50182">
    <property type="entry name" value="Sm-like ribonucleoproteins"/>
    <property type="match status" value="1"/>
</dbReference>
<dbReference type="InterPro" id="IPR049142">
    <property type="entry name" value="MS_channel_1st"/>
</dbReference>
<dbReference type="SUPFAM" id="SSF82861">
    <property type="entry name" value="Mechanosensitive channel protein MscS (YggB), transmembrane region"/>
    <property type="match status" value="1"/>
</dbReference>
<evidence type="ECO:0000256" key="3">
    <source>
        <dbReference type="ARBA" id="ARBA00022475"/>
    </source>
</evidence>
<keyword evidence="3" id="KW-1003">Cell membrane</keyword>
<evidence type="ECO:0000259" key="11">
    <source>
        <dbReference type="Pfam" id="PF12794"/>
    </source>
</evidence>
<keyword evidence="9" id="KW-0732">Signal</keyword>
<feature type="coiled-coil region" evidence="7">
    <location>
        <begin position="321"/>
        <end position="399"/>
    </location>
</feature>
<dbReference type="Gene3D" id="2.30.30.60">
    <property type="match status" value="1"/>
</dbReference>
<feature type="signal peptide" evidence="9">
    <location>
        <begin position="1"/>
        <end position="18"/>
    </location>
</feature>
<dbReference type="Gene3D" id="1.10.287.1260">
    <property type="match status" value="1"/>
</dbReference>
<feature type="transmembrane region" description="Helical" evidence="8">
    <location>
        <begin position="754"/>
        <end position="777"/>
    </location>
</feature>
<feature type="transmembrane region" description="Helical" evidence="8">
    <location>
        <begin position="872"/>
        <end position="900"/>
    </location>
</feature>
<comment type="subcellular location">
    <subcellularLocation>
        <location evidence="1">Cell membrane</location>
        <topology evidence="1">Multi-pass membrane protein</topology>
    </subcellularLocation>
</comment>
<dbReference type="EMBL" id="CP020472">
    <property type="protein sequence ID" value="ARD23827.1"/>
    <property type="molecule type" value="Genomic_DNA"/>
</dbReference>
<dbReference type="PANTHER" id="PTHR30347:SF9">
    <property type="entry name" value="MINICONDUCTANCE MECHANOSENSITIVE CHANNEL MSCM"/>
    <property type="match status" value="1"/>
</dbReference>
<dbReference type="InterPro" id="IPR023408">
    <property type="entry name" value="MscS_beta-dom_sf"/>
</dbReference>
<feature type="coiled-coil region" evidence="7">
    <location>
        <begin position="46"/>
        <end position="76"/>
    </location>
</feature>
<keyword evidence="4 8" id="KW-0812">Transmembrane</keyword>
<feature type="domain" description="Mechanosensitive ion channel transmembrane helices 2/3" evidence="13">
    <location>
        <begin position="846"/>
        <end position="886"/>
    </location>
</feature>
<feature type="domain" description="Mechanosensitive ion channel MscS" evidence="10">
    <location>
        <begin position="888"/>
        <end position="953"/>
    </location>
</feature>
<dbReference type="PROSITE" id="PS01246">
    <property type="entry name" value="UPF0003"/>
    <property type="match status" value="1"/>
</dbReference>
<dbReference type="InterPro" id="IPR052702">
    <property type="entry name" value="MscS-like_channel"/>
</dbReference>
<feature type="transmembrane region" description="Helical" evidence="8">
    <location>
        <begin position="572"/>
        <end position="592"/>
    </location>
</feature>
<feature type="transmembrane region" description="Helical" evidence="8">
    <location>
        <begin position="839"/>
        <end position="860"/>
    </location>
</feature>
<dbReference type="PANTHER" id="PTHR30347">
    <property type="entry name" value="POTASSIUM CHANNEL RELATED"/>
    <property type="match status" value="1"/>
</dbReference>
<dbReference type="Pfam" id="PF21088">
    <property type="entry name" value="MS_channel_1st"/>
    <property type="match status" value="1"/>
</dbReference>
<name>A0ABN4YMN9_9GAMM</name>
<feature type="transmembrane region" description="Helical" evidence="8">
    <location>
        <begin position="645"/>
        <end position="665"/>
    </location>
</feature>
<dbReference type="InterPro" id="IPR006686">
    <property type="entry name" value="MscS_channel_CS"/>
</dbReference>
<evidence type="ECO:0000256" key="4">
    <source>
        <dbReference type="ARBA" id="ARBA00022692"/>
    </source>
</evidence>
<evidence type="ECO:0000256" key="1">
    <source>
        <dbReference type="ARBA" id="ARBA00004651"/>
    </source>
</evidence>
<feature type="domain" description="Mechanosensitive ion channel inner membrane" evidence="11">
    <location>
        <begin position="447"/>
        <end position="784"/>
    </location>
</feature>
<dbReference type="InterPro" id="IPR011066">
    <property type="entry name" value="MscS_channel_C_sf"/>
</dbReference>
<evidence type="ECO:0000256" key="5">
    <source>
        <dbReference type="ARBA" id="ARBA00022989"/>
    </source>
</evidence>
<dbReference type="InterPro" id="IPR010920">
    <property type="entry name" value="LSM_dom_sf"/>
</dbReference>
<dbReference type="InterPro" id="IPR049278">
    <property type="entry name" value="MS_channel_C"/>
</dbReference>
<keyword evidence="6 8" id="KW-0472">Membrane</keyword>
<evidence type="ECO:0000256" key="9">
    <source>
        <dbReference type="SAM" id="SignalP"/>
    </source>
</evidence>
<organism evidence="14 15">
    <name type="scientific">Shewanella japonica</name>
    <dbReference type="NCBI Taxonomy" id="93973"/>
    <lineage>
        <taxon>Bacteria</taxon>
        <taxon>Pseudomonadati</taxon>
        <taxon>Pseudomonadota</taxon>
        <taxon>Gammaproteobacteria</taxon>
        <taxon>Alteromonadales</taxon>
        <taxon>Shewanellaceae</taxon>
        <taxon>Shewanella</taxon>
    </lineage>
</organism>
<dbReference type="Gene3D" id="3.30.70.100">
    <property type="match status" value="1"/>
</dbReference>
<evidence type="ECO:0000259" key="10">
    <source>
        <dbReference type="Pfam" id="PF00924"/>
    </source>
</evidence>
<keyword evidence="5 8" id="KW-1133">Transmembrane helix</keyword>
<sequence length="1067" mass="121537">MFRIAVFLLCFCTFFASANSPLQLDKRLGFSQGNNSNQVIDIPTQIDNVKASIEKLNDEEQSYLELEQNSETTLEQLTAQINQPAPEVFVDSKIDISQQASMAYYHLSEQKQSENELSKQLLSLSKRQQQLPSLIRQAKDALNQFKRTQLAPVDTPLGQLHVLQGQLLEQHIATLSAEHASSPKQKQIAQLQLQLLRIEHAQQEKLIEALNKQNSRHRQQQAANTIANNIIDEQQLADVVSQEISNKNQQYAQELIRITDSISAVISLQEKTERQYQTHALQLANVEEQITWVETNSAFGDRFLQMLQSLPKPPSQDALLAEVADSRLKRYQAEQQKALNKQQLSNQDFLNNTQIKLLESQQSLIEELVQNYDVYLNEQAKLRNSYEQLNQIYLELKNTLNEHLFWVPNAAGISGLWLIDLKNATVWMTQAQQREKLKQAWQSQNIYWAWWVIILILCLMAQDLLTPKFNQTMERYGQYVGNVTQDKFIYTAKTLVLSLVYSLLKPLPLLLAGLILFSSELNFVHAIGVGVLSIGCSYWVYRFFALLSLDNGIMISHFRRPQPLVRRMQEKVLRFILISWPLIGIMGFTEAIDTSLIRNSIGRGAFLLFTITLLVLYRDLYAFITDYRESANDGKNMKLLNKLMWAFLIIVPCGCVVLATVGYYFSAFQVLLQVQLSLLLGLGFLLLYQLIKRWMLIERRLIAFDRAKARRAERLAQRERGELNHAADANENYEEPIVDLETIASQSLGLVRSLLILAFFGSLLGLISQTHTALFSFLDGITLWNTHSVVNGIEQQVPITLKSIFFSFIIVGFSAMIAKNLPGLLELTILQRLELTPGTGFAITTVSSYLVVFIGLLVGFSTIGVEWSKLQWLVAALSVGLGFGLQEIFANFISGLIILFEKPIRIGDTVTIRDLTGTVSKIEIRATTIVDWDRKEIIVPNKAFITEQLVNWSLSDPITRVIVSVSVQRDADPSKVEALLHQAVRESELSLSFPEPEVWFAGFGQHTQDYEVRSYAKDMNDRWPLRHSLHKRICKKLKENQVELAYPQMEIHINNGQPRDINQIIKG</sequence>
<evidence type="ECO:0000313" key="14">
    <source>
        <dbReference type="EMBL" id="ARD23827.1"/>
    </source>
</evidence>
<comment type="similarity">
    <text evidence="2">Belongs to the MscS (TC 1.A.23) family.</text>
</comment>
<feature type="transmembrane region" description="Helical" evidence="8">
    <location>
        <begin position="671"/>
        <end position="691"/>
    </location>
</feature>
<feature type="transmembrane region" description="Helical" evidence="8">
    <location>
        <begin position="604"/>
        <end position="624"/>
    </location>
</feature>
<dbReference type="Pfam" id="PF12794">
    <property type="entry name" value="MscS_TM"/>
    <property type="match status" value="1"/>
</dbReference>
<dbReference type="Proteomes" id="UP000191820">
    <property type="component" value="Chromosome"/>
</dbReference>
<reference evidence="14 15" key="1">
    <citation type="submission" date="2017-03" db="EMBL/GenBank/DDBJ databases">
        <title>Genome sequencing of Shewanella japonica KCTC 22435.</title>
        <authorList>
            <person name="Kim K.M."/>
        </authorList>
    </citation>
    <scope>NUCLEOTIDE SEQUENCE [LARGE SCALE GENOMIC DNA]</scope>
    <source>
        <strain evidence="14 15">KCTC 22435</strain>
    </source>
</reference>
<feature type="transmembrane region" description="Helical" evidence="8">
    <location>
        <begin position="523"/>
        <end position="541"/>
    </location>
</feature>
<dbReference type="InterPro" id="IPR011014">
    <property type="entry name" value="MscS_channel_TM-2"/>
</dbReference>
<feature type="transmembrane region" description="Helical" evidence="8">
    <location>
        <begin position="495"/>
        <end position="517"/>
    </location>
</feature>
<feature type="chain" id="PRO_5046255841" evidence="9">
    <location>
        <begin position="19"/>
        <end position="1067"/>
    </location>
</feature>
<evidence type="ECO:0000313" key="15">
    <source>
        <dbReference type="Proteomes" id="UP000191820"/>
    </source>
</evidence>
<evidence type="ECO:0000256" key="6">
    <source>
        <dbReference type="ARBA" id="ARBA00023136"/>
    </source>
</evidence>
<accession>A0ABN4YMN9</accession>
<evidence type="ECO:0000259" key="12">
    <source>
        <dbReference type="Pfam" id="PF21082"/>
    </source>
</evidence>
<dbReference type="InterPro" id="IPR025692">
    <property type="entry name" value="MscS_IM_dom1"/>
</dbReference>
<evidence type="ECO:0000256" key="2">
    <source>
        <dbReference type="ARBA" id="ARBA00008017"/>
    </source>
</evidence>
<gene>
    <name evidence="14" type="ORF">SJ2017_3579</name>
</gene>
<evidence type="ECO:0000256" key="8">
    <source>
        <dbReference type="SAM" id="Phobius"/>
    </source>
</evidence>
<evidence type="ECO:0000259" key="13">
    <source>
        <dbReference type="Pfam" id="PF21088"/>
    </source>
</evidence>
<dbReference type="InterPro" id="IPR006685">
    <property type="entry name" value="MscS_channel_2nd"/>
</dbReference>
<feature type="transmembrane region" description="Helical" evidence="8">
    <location>
        <begin position="446"/>
        <end position="465"/>
    </location>
</feature>
<feature type="coiled-coil region" evidence="7">
    <location>
        <begin position="193"/>
        <end position="220"/>
    </location>
</feature>
<dbReference type="Pfam" id="PF00924">
    <property type="entry name" value="MS_channel_2nd"/>
    <property type="match status" value="1"/>
</dbReference>
<protein>
    <submittedName>
        <fullName evidence="14">Mechanosensitive ion channel protein MscS</fullName>
    </submittedName>
</protein>
<feature type="domain" description="Mechanosensitive ion channel MscS C-terminal" evidence="12">
    <location>
        <begin position="962"/>
        <end position="1043"/>
    </location>
</feature>
<feature type="transmembrane region" description="Helical" evidence="8">
    <location>
        <begin position="797"/>
        <end position="818"/>
    </location>
</feature>
<dbReference type="Pfam" id="PF21082">
    <property type="entry name" value="MS_channel_3rd"/>
    <property type="match status" value="1"/>
</dbReference>
<proteinExistence type="inferred from homology"/>
<keyword evidence="15" id="KW-1185">Reference proteome</keyword>